<dbReference type="RefSeq" id="WP_067402317.1">
    <property type="nucleotide sequence ID" value="NZ_LZEY01000023.1"/>
</dbReference>
<dbReference type="GO" id="GO:0003677">
    <property type="term" value="F:DNA binding"/>
    <property type="evidence" value="ECO:0007669"/>
    <property type="project" value="UniProtKB-KW"/>
</dbReference>
<accession>A0A1B8HEQ1</accession>
<proteinExistence type="inferred from homology"/>
<dbReference type="SUPFAM" id="SSF46785">
    <property type="entry name" value="Winged helix' DNA-binding domain"/>
    <property type="match status" value="1"/>
</dbReference>
<comment type="similarity">
    <text evidence="1">Belongs to the LysR transcriptional regulatory family.</text>
</comment>
<dbReference type="Gene3D" id="1.10.10.10">
    <property type="entry name" value="Winged helix-like DNA-binding domain superfamily/Winged helix DNA-binding domain"/>
    <property type="match status" value="1"/>
</dbReference>
<keyword evidence="3" id="KW-0238">DNA-binding</keyword>
<dbReference type="Proteomes" id="UP000092377">
    <property type="component" value="Unassembled WGS sequence"/>
</dbReference>
<dbReference type="AlphaFoldDB" id="A0A1B8HEQ1"/>
<dbReference type="GO" id="GO:0003700">
    <property type="term" value="F:DNA-binding transcription factor activity"/>
    <property type="evidence" value="ECO:0007669"/>
    <property type="project" value="InterPro"/>
</dbReference>
<keyword evidence="4" id="KW-0804">Transcription</keyword>
<dbReference type="PRINTS" id="PR00039">
    <property type="entry name" value="HTHLYSR"/>
</dbReference>
<name>A0A1B8HEQ1_9GAMM</name>
<dbReference type="Pfam" id="PF00126">
    <property type="entry name" value="HTH_1"/>
    <property type="match status" value="1"/>
</dbReference>
<protein>
    <submittedName>
        <fullName evidence="6">LysR family transcriptional regulator</fullName>
    </submittedName>
</protein>
<dbReference type="Gene3D" id="3.40.190.290">
    <property type="match status" value="1"/>
</dbReference>
<feature type="domain" description="HTH lysR-type" evidence="5">
    <location>
        <begin position="13"/>
        <end position="65"/>
    </location>
</feature>
<dbReference type="OrthoDB" id="8807047at2"/>
<dbReference type="InterPro" id="IPR036388">
    <property type="entry name" value="WH-like_DNA-bd_sf"/>
</dbReference>
<organism evidence="6 7">
    <name type="scientific">Morganella psychrotolerans</name>
    <dbReference type="NCBI Taxonomy" id="368603"/>
    <lineage>
        <taxon>Bacteria</taxon>
        <taxon>Pseudomonadati</taxon>
        <taxon>Pseudomonadota</taxon>
        <taxon>Gammaproteobacteria</taxon>
        <taxon>Enterobacterales</taxon>
        <taxon>Morganellaceae</taxon>
        <taxon>Morganella</taxon>
    </lineage>
</organism>
<dbReference type="FunFam" id="1.10.10.10:FF:000001">
    <property type="entry name" value="LysR family transcriptional regulator"/>
    <property type="match status" value="1"/>
</dbReference>
<dbReference type="CDD" id="cd08422">
    <property type="entry name" value="PBP2_CrgA_like"/>
    <property type="match status" value="1"/>
</dbReference>
<dbReference type="PANTHER" id="PTHR30537">
    <property type="entry name" value="HTH-TYPE TRANSCRIPTIONAL REGULATOR"/>
    <property type="match status" value="1"/>
</dbReference>
<dbReference type="Pfam" id="PF03466">
    <property type="entry name" value="LysR_substrate"/>
    <property type="match status" value="1"/>
</dbReference>
<evidence type="ECO:0000256" key="2">
    <source>
        <dbReference type="ARBA" id="ARBA00023015"/>
    </source>
</evidence>
<dbReference type="PROSITE" id="PS50931">
    <property type="entry name" value="HTH_LYSR"/>
    <property type="match status" value="1"/>
</dbReference>
<comment type="caution">
    <text evidence="6">The sequence shown here is derived from an EMBL/GenBank/DDBJ whole genome shotgun (WGS) entry which is preliminary data.</text>
</comment>
<dbReference type="InterPro" id="IPR058163">
    <property type="entry name" value="LysR-type_TF_proteobact-type"/>
</dbReference>
<evidence type="ECO:0000313" key="7">
    <source>
        <dbReference type="Proteomes" id="UP000092377"/>
    </source>
</evidence>
<evidence type="ECO:0000259" key="5">
    <source>
        <dbReference type="PROSITE" id="PS50931"/>
    </source>
</evidence>
<dbReference type="EMBL" id="LZEY01000023">
    <property type="protein sequence ID" value="OBU07535.1"/>
    <property type="molecule type" value="Genomic_DNA"/>
</dbReference>
<dbReference type="PANTHER" id="PTHR30537:SF5">
    <property type="entry name" value="HTH-TYPE TRANSCRIPTIONAL ACTIVATOR TTDR-RELATED"/>
    <property type="match status" value="1"/>
</dbReference>
<evidence type="ECO:0000256" key="4">
    <source>
        <dbReference type="ARBA" id="ARBA00023163"/>
    </source>
</evidence>
<dbReference type="InterPro" id="IPR036390">
    <property type="entry name" value="WH_DNA-bd_sf"/>
</dbReference>
<keyword evidence="7" id="KW-1185">Reference proteome</keyword>
<dbReference type="InterPro" id="IPR000847">
    <property type="entry name" value="LysR_HTH_N"/>
</dbReference>
<dbReference type="SUPFAM" id="SSF53850">
    <property type="entry name" value="Periplasmic binding protein-like II"/>
    <property type="match status" value="1"/>
</dbReference>
<dbReference type="InterPro" id="IPR005119">
    <property type="entry name" value="LysR_subst-bd"/>
</dbReference>
<evidence type="ECO:0000313" key="6">
    <source>
        <dbReference type="EMBL" id="OBU07535.1"/>
    </source>
</evidence>
<gene>
    <name evidence="6" type="ORF">AYY18_04690</name>
</gene>
<sequence length="318" mass="36380">MPRHFDDLMLGTLELFCRAAELQSFSQAAAALNISPAAVSKTIHRLEQKLGCALFVRTTRHVRMTEAGEHYLSYCKTALAAMYDAENALQDLKTIPAGKIRVCLPNDYAYLKVFPLIPKFRRRYPQIEIDFSLRFRIPRQENPGCDIVLTSWLNYLPDWVATKIDYSVFWVVASPDYLKKAPPLDTIDDLRNHNCLQMHLPEHVHPLRWPFVLDNNEIVHIETQGDMAFFEDVMATYYMALNGNGPAIMHDFIVRKAVDNGQLIRLLKPWTRVSHIHYIACPADAMKSPRIRAFTSFLAEELKPAGGFPQDAIIIPVR</sequence>
<evidence type="ECO:0000256" key="3">
    <source>
        <dbReference type="ARBA" id="ARBA00023125"/>
    </source>
</evidence>
<evidence type="ECO:0000256" key="1">
    <source>
        <dbReference type="ARBA" id="ARBA00009437"/>
    </source>
</evidence>
<reference evidence="7" key="1">
    <citation type="submission" date="2016-06" db="EMBL/GenBank/DDBJ databases">
        <authorList>
            <person name="Butler K."/>
        </authorList>
    </citation>
    <scope>NUCLEOTIDE SEQUENCE [LARGE SCALE GENOMIC DNA]</scope>
    <source>
        <strain evidence="7">GCSL-Mp20</strain>
    </source>
</reference>
<keyword evidence="2" id="KW-0805">Transcription regulation</keyword>